<evidence type="ECO:0000256" key="6">
    <source>
        <dbReference type="HAMAP-Rule" id="MF_00360"/>
    </source>
</evidence>
<dbReference type="Pfam" id="PF01250">
    <property type="entry name" value="Ribosomal_S6"/>
    <property type="match status" value="1"/>
</dbReference>
<comment type="function">
    <text evidence="4 6">Binds together with bS18 to 16S ribosomal RNA.</text>
</comment>
<dbReference type="SUPFAM" id="SSF54995">
    <property type="entry name" value="Ribosomal protein S6"/>
    <property type="match status" value="1"/>
</dbReference>
<keyword evidence="3 6" id="KW-0687">Ribonucleoprotein</keyword>
<dbReference type="Gene3D" id="3.30.70.60">
    <property type="match status" value="1"/>
</dbReference>
<proteinExistence type="inferred from homology"/>
<dbReference type="Proteomes" id="UP000027059">
    <property type="component" value="Chromosome"/>
</dbReference>
<dbReference type="CDD" id="cd00473">
    <property type="entry name" value="bS6"/>
    <property type="match status" value="1"/>
</dbReference>
<dbReference type="GO" id="GO:1990904">
    <property type="term" value="C:ribonucleoprotein complex"/>
    <property type="evidence" value="ECO:0007669"/>
    <property type="project" value="UniProtKB-KW"/>
</dbReference>
<keyword evidence="6" id="KW-0699">rRNA-binding</keyword>
<reference evidence="8 9" key="2">
    <citation type="journal article" date="2015" name="Biomed. Res. Int.">
        <title>Effects of Arsenite Resistance on the Growth and Functional Gene Expression of Leptospirillum ferriphilum and Acidithiobacillus thiooxidans in Pure Culture and Coculture.</title>
        <authorList>
            <person name="Jiang H."/>
            <person name="Liang Y."/>
            <person name="Yin H."/>
            <person name="Xiao Y."/>
            <person name="Guo X."/>
            <person name="Xu Y."/>
            <person name="Hu Q."/>
            <person name="Liu H."/>
            <person name="Liu X."/>
        </authorList>
    </citation>
    <scope>NUCLEOTIDE SEQUENCE [LARGE SCALE GENOMIC DNA]</scope>
    <source>
        <strain evidence="8 9">YSK</strain>
    </source>
</reference>
<evidence type="ECO:0000256" key="3">
    <source>
        <dbReference type="ARBA" id="ARBA00023274"/>
    </source>
</evidence>
<keyword evidence="9" id="KW-1185">Reference proteome</keyword>
<evidence type="ECO:0000256" key="2">
    <source>
        <dbReference type="ARBA" id="ARBA00022980"/>
    </source>
</evidence>
<feature type="compositionally biased region" description="Basic and acidic residues" evidence="7">
    <location>
        <begin position="106"/>
        <end position="122"/>
    </location>
</feature>
<dbReference type="HOGENOM" id="CLU_113441_5_1_0"/>
<accession>A0A059XVA0</accession>
<name>A0A059XVA0_9BACT</name>
<keyword evidence="6" id="KW-0694">RNA-binding</keyword>
<gene>
    <name evidence="6" type="primary">rpsF</name>
    <name evidence="8" type="ORF">Y981_08115</name>
</gene>
<dbReference type="GO" id="GO:0005737">
    <property type="term" value="C:cytoplasm"/>
    <property type="evidence" value="ECO:0007669"/>
    <property type="project" value="UniProtKB-ARBA"/>
</dbReference>
<evidence type="ECO:0000313" key="8">
    <source>
        <dbReference type="EMBL" id="AIA30743.1"/>
    </source>
</evidence>
<dbReference type="PANTHER" id="PTHR21011:SF1">
    <property type="entry name" value="SMALL RIBOSOMAL SUBUNIT PROTEIN BS6M"/>
    <property type="match status" value="1"/>
</dbReference>
<protein>
    <recommendedName>
        <fullName evidence="5 6">Small ribosomal subunit protein bS6</fullName>
    </recommendedName>
</protein>
<dbReference type="NCBIfam" id="TIGR00166">
    <property type="entry name" value="S6"/>
    <property type="match status" value="1"/>
</dbReference>
<comment type="similarity">
    <text evidence="1 6">Belongs to the bacterial ribosomal protein bS6 family.</text>
</comment>
<feature type="region of interest" description="Disordered" evidence="7">
    <location>
        <begin position="101"/>
        <end position="122"/>
    </location>
</feature>
<dbReference type="KEGG" id="lfp:Y981_08115"/>
<dbReference type="OrthoDB" id="9812702at2"/>
<organism evidence="8 9">
    <name type="scientific">Leptospirillum ferriphilum YSK</name>
    <dbReference type="NCBI Taxonomy" id="1441628"/>
    <lineage>
        <taxon>Bacteria</taxon>
        <taxon>Pseudomonadati</taxon>
        <taxon>Nitrospirota</taxon>
        <taxon>Nitrospiria</taxon>
        <taxon>Nitrospirales</taxon>
        <taxon>Nitrospiraceae</taxon>
        <taxon>Leptospirillum</taxon>
    </lineage>
</organism>
<keyword evidence="2 6" id="KW-0689">Ribosomal protein</keyword>
<reference evidence="9" key="1">
    <citation type="submission" date="2014-02" db="EMBL/GenBank/DDBJ databases">
        <title>Complete genome sequence and comparative genomic analysis of the nitrogen-fixing bacterium Leptospirillum ferriphilum YSK.</title>
        <authorList>
            <person name="Guo X."/>
            <person name="Yin H."/>
            <person name="Liang Y."/>
            <person name="Hu Q."/>
            <person name="Ma L."/>
            <person name="Xiao Y."/>
            <person name="Zhang X."/>
            <person name="Qiu G."/>
            <person name="Liu X."/>
        </authorList>
    </citation>
    <scope>NUCLEOTIDE SEQUENCE [LARGE SCALE GENOMIC DNA]</scope>
    <source>
        <strain evidence="9">YSK</strain>
    </source>
</reference>
<dbReference type="GO" id="GO:0003735">
    <property type="term" value="F:structural constituent of ribosome"/>
    <property type="evidence" value="ECO:0007669"/>
    <property type="project" value="InterPro"/>
</dbReference>
<dbReference type="GO" id="GO:0006412">
    <property type="term" value="P:translation"/>
    <property type="evidence" value="ECO:0007669"/>
    <property type="project" value="UniProtKB-UniRule"/>
</dbReference>
<dbReference type="RefSeq" id="WP_038505554.1">
    <property type="nucleotide sequence ID" value="NZ_CP007243.1"/>
</dbReference>
<evidence type="ECO:0000256" key="7">
    <source>
        <dbReference type="SAM" id="MobiDB-lite"/>
    </source>
</evidence>
<evidence type="ECO:0000256" key="1">
    <source>
        <dbReference type="ARBA" id="ARBA00009512"/>
    </source>
</evidence>
<dbReference type="EMBL" id="CP007243">
    <property type="protein sequence ID" value="AIA30743.1"/>
    <property type="molecule type" value="Genomic_DNA"/>
</dbReference>
<dbReference type="InterPro" id="IPR035980">
    <property type="entry name" value="Ribosomal_bS6_sf"/>
</dbReference>
<dbReference type="GO" id="GO:0070181">
    <property type="term" value="F:small ribosomal subunit rRNA binding"/>
    <property type="evidence" value="ECO:0007669"/>
    <property type="project" value="TreeGrafter"/>
</dbReference>
<evidence type="ECO:0000313" key="9">
    <source>
        <dbReference type="Proteomes" id="UP000027059"/>
    </source>
</evidence>
<evidence type="ECO:0000256" key="5">
    <source>
        <dbReference type="ARBA" id="ARBA00035294"/>
    </source>
</evidence>
<dbReference type="InterPro" id="IPR014717">
    <property type="entry name" value="Transl_elong_EF1B/ribsomal_bS6"/>
</dbReference>
<dbReference type="InterPro" id="IPR000529">
    <property type="entry name" value="Ribosomal_bS6"/>
</dbReference>
<evidence type="ECO:0000256" key="4">
    <source>
        <dbReference type="ARBA" id="ARBA00035104"/>
    </source>
</evidence>
<dbReference type="HAMAP" id="MF_00360">
    <property type="entry name" value="Ribosomal_bS6"/>
    <property type="match status" value="1"/>
</dbReference>
<dbReference type="GO" id="GO:0005840">
    <property type="term" value="C:ribosome"/>
    <property type="evidence" value="ECO:0007669"/>
    <property type="project" value="UniProtKB-KW"/>
</dbReference>
<dbReference type="AlphaFoldDB" id="A0A059XVA0"/>
<dbReference type="PANTHER" id="PTHR21011">
    <property type="entry name" value="MITOCHONDRIAL 28S RIBOSOMAL PROTEIN S6"/>
    <property type="match status" value="1"/>
</dbReference>
<sequence>MAFYECVLLIKSNLSDEEIASVLAKFQTLVVSREGTVHHVQKMGKRRLSYELKKERRAEYVVFFIEFQKSEDIAEFDRQARLDERIIKTMVVRKNKLVLPSSEGTGEEKSEHARPVREGEAV</sequence>
<dbReference type="InterPro" id="IPR020814">
    <property type="entry name" value="Ribosomal_S6_plastid/chlpt"/>
</dbReference>